<reference evidence="1" key="1">
    <citation type="submission" date="2022-03" db="EMBL/GenBank/DDBJ databases">
        <authorList>
            <person name="Martin C."/>
        </authorList>
    </citation>
    <scope>NUCLEOTIDE SEQUENCE</scope>
</reference>
<name>A0A8J1UG15_OWEFU</name>
<evidence type="ECO:0000313" key="1">
    <source>
        <dbReference type="EMBL" id="CAH1781465.1"/>
    </source>
</evidence>
<sequence>MESTRKCACKNKRILAIIIVIIIFVNILASLHFKQPLRYEQQYQNRINQSRKQFLYLVQTEECLPDDLLQKPVLGDAYTADVLVLSFKGECQLENNTKHVMYSLYTYSQDNGSTWESGRNYLYTYAKEYLRPYTYYIFMDDDLDFLVTKSKFLQDELVQQVKTNVPILRQFEDFLLRSKPALSAPFRINYSPTDDPYDIRECCLGNYNFDALWNLPERVPMIRFDECFIAIHKDAIDYMMPMIRKYEHTDLWGSCKHFHMKAYFMFRRQMSRFTPMTVYNKRHKTNPQDTVTYADVISNILLETPNELRAKPIFLNAKRGLAKKYVQTYIMVDPRKPPFQLAPIKDPIAPWKYIDISENESR</sequence>
<dbReference type="AlphaFoldDB" id="A0A8J1UG15"/>
<organism evidence="1 2">
    <name type="scientific">Owenia fusiformis</name>
    <name type="common">Polychaete worm</name>
    <dbReference type="NCBI Taxonomy" id="6347"/>
    <lineage>
        <taxon>Eukaryota</taxon>
        <taxon>Metazoa</taxon>
        <taxon>Spiralia</taxon>
        <taxon>Lophotrochozoa</taxon>
        <taxon>Annelida</taxon>
        <taxon>Polychaeta</taxon>
        <taxon>Sedentaria</taxon>
        <taxon>Canalipalpata</taxon>
        <taxon>Sabellida</taxon>
        <taxon>Oweniida</taxon>
        <taxon>Oweniidae</taxon>
        <taxon>Owenia</taxon>
    </lineage>
</organism>
<protein>
    <submittedName>
        <fullName evidence="1">Uncharacterized protein</fullName>
    </submittedName>
</protein>
<comment type="caution">
    <text evidence="1">The sequence shown here is derived from an EMBL/GenBank/DDBJ whole genome shotgun (WGS) entry which is preliminary data.</text>
</comment>
<dbReference type="OrthoDB" id="9981310at2759"/>
<proteinExistence type="predicted"/>
<accession>A0A8J1UG15</accession>
<gene>
    <name evidence="1" type="ORF">OFUS_LOCUS8040</name>
</gene>
<dbReference type="Proteomes" id="UP000749559">
    <property type="component" value="Unassembled WGS sequence"/>
</dbReference>
<dbReference type="EMBL" id="CAIIXF020000004">
    <property type="protein sequence ID" value="CAH1781465.1"/>
    <property type="molecule type" value="Genomic_DNA"/>
</dbReference>
<keyword evidence="2" id="KW-1185">Reference proteome</keyword>
<evidence type="ECO:0000313" key="2">
    <source>
        <dbReference type="Proteomes" id="UP000749559"/>
    </source>
</evidence>